<organism evidence="1 2">
    <name type="scientific">Salmonella typhimurium (strain 14028s / SGSC 2262)</name>
    <dbReference type="NCBI Taxonomy" id="588858"/>
    <lineage>
        <taxon>Bacteria</taxon>
        <taxon>Pseudomonadati</taxon>
        <taxon>Pseudomonadota</taxon>
        <taxon>Gammaproteobacteria</taxon>
        <taxon>Enterobacterales</taxon>
        <taxon>Enterobacteriaceae</taxon>
        <taxon>Salmonella</taxon>
    </lineage>
</organism>
<protein>
    <submittedName>
        <fullName evidence="1">Uncharacterized protein</fullName>
    </submittedName>
</protein>
<keyword evidence="2" id="KW-1185">Reference proteome</keyword>
<name>A0A0F6B5L9_SALT1</name>
<accession>A0A0F6B5L9</accession>
<sequence length="36" mass="4199">MPDKAQFMRRYPANAISPQSARFITSPFPFIHQHPL</sequence>
<evidence type="ECO:0000313" key="1">
    <source>
        <dbReference type="EMBL" id="ACY89813.1"/>
    </source>
</evidence>
<proteinExistence type="predicted"/>
<dbReference type="Proteomes" id="UP000002695">
    <property type="component" value="Chromosome"/>
</dbReference>
<evidence type="ECO:0000313" key="2">
    <source>
        <dbReference type="Proteomes" id="UP000002695"/>
    </source>
</evidence>
<dbReference type="HOGENOM" id="CLU_3358366_0_0_6"/>
<dbReference type="EMBL" id="CP001363">
    <property type="protein sequence ID" value="ACY89813.1"/>
    <property type="molecule type" value="Genomic_DNA"/>
</dbReference>
<dbReference type="AlphaFoldDB" id="A0A0F6B5L9"/>
<gene>
    <name evidence="1" type="ordered locus">STM14_3394</name>
</gene>
<reference evidence="1 2" key="1">
    <citation type="journal article" date="2010" name="J. Bacteriol.">
        <title>Short-term signatures of evolutionary change in the Salmonella enterica serovar typhimurium 14028 genome.</title>
        <authorList>
            <person name="Jarvik T."/>
            <person name="Smillie C."/>
            <person name="Groisman E.A."/>
            <person name="Ochman H."/>
        </authorList>
    </citation>
    <scope>NUCLEOTIDE SEQUENCE [LARGE SCALE GENOMIC DNA]</scope>
    <source>
        <strain evidence="2">14028s / SGSC 2262</strain>
    </source>
</reference>
<dbReference type="KEGG" id="seo:STM14_3394"/>